<gene>
    <name evidence="7" type="ORF">CFK39_14275</name>
</gene>
<dbReference type="OrthoDB" id="3169239at2"/>
<dbReference type="Gene3D" id="3.20.20.70">
    <property type="entry name" value="Aldolase class I"/>
    <property type="match status" value="1"/>
</dbReference>
<keyword evidence="5" id="KW-0560">Oxidoreductase</keyword>
<evidence type="ECO:0000256" key="1">
    <source>
        <dbReference type="ARBA" id="ARBA00001917"/>
    </source>
</evidence>
<keyword evidence="8" id="KW-1185">Reference proteome</keyword>
<keyword evidence="4" id="KW-0521">NADP</keyword>
<dbReference type="KEGG" id="brv:CFK39_14275"/>
<reference evidence="8" key="1">
    <citation type="submission" date="2017-07" db="EMBL/GenBank/DDBJ databases">
        <title>Brachybacterium sp. VR2415.</title>
        <authorList>
            <person name="Tak E.J."/>
            <person name="Bae J.-W."/>
        </authorList>
    </citation>
    <scope>NUCLEOTIDE SEQUENCE [LARGE SCALE GENOMIC DNA]</scope>
    <source>
        <strain evidence="8">VR2415</strain>
    </source>
</reference>
<evidence type="ECO:0000256" key="2">
    <source>
        <dbReference type="ARBA" id="ARBA00022630"/>
    </source>
</evidence>
<dbReference type="RefSeq" id="WP_089066015.1">
    <property type="nucleotide sequence ID" value="NZ_CP022316.1"/>
</dbReference>
<dbReference type="GO" id="GO:0003959">
    <property type="term" value="F:NADPH dehydrogenase activity"/>
    <property type="evidence" value="ECO:0007669"/>
    <property type="project" value="InterPro"/>
</dbReference>
<dbReference type="CDD" id="cd02932">
    <property type="entry name" value="OYE_YqiM_FMN"/>
    <property type="match status" value="1"/>
</dbReference>
<comment type="cofactor">
    <cofactor evidence="1">
        <name>FMN</name>
        <dbReference type="ChEBI" id="CHEBI:58210"/>
    </cofactor>
</comment>
<dbReference type="PANTHER" id="PTHR43303">
    <property type="entry name" value="NADPH DEHYDROGENASE C23G7.10C-RELATED"/>
    <property type="match status" value="1"/>
</dbReference>
<evidence type="ECO:0000313" key="8">
    <source>
        <dbReference type="Proteomes" id="UP000198398"/>
    </source>
</evidence>
<dbReference type="InterPro" id="IPR044152">
    <property type="entry name" value="YqjM-like"/>
</dbReference>
<dbReference type="InterPro" id="IPR001155">
    <property type="entry name" value="OxRdtase_FMN_N"/>
</dbReference>
<accession>A0A220UF59</accession>
<organism evidence="7 8">
    <name type="scientific">Brachybacterium avium</name>
    <dbReference type="NCBI Taxonomy" id="2017485"/>
    <lineage>
        <taxon>Bacteria</taxon>
        <taxon>Bacillati</taxon>
        <taxon>Actinomycetota</taxon>
        <taxon>Actinomycetes</taxon>
        <taxon>Micrococcales</taxon>
        <taxon>Dermabacteraceae</taxon>
        <taxon>Brachybacterium</taxon>
    </lineage>
</organism>
<sequence>MVPAPADVPPALLAPARLRELEIRNRIWLAPMCQYMVEEQDGIPTDWHLVHLGARAAGGFGLIVTEATAVSPEGRISPQDTGLWNHAQATAWRRITGFCQDRGAKIAVQLAHAGRKASTWPALPRFRGRRGTVPEFAAGWRTVGPTSEPFPGLDAPDALSPADIAGVIEDFVAAARHAEEAGFDAIELHFAHGYLVHEFLSPLVNTRTDRYGGDGPGRRRLALEIAAAVRQQWPAERPLIVRLSATDWIDGGWDIEQSVQLARELEGVGVDALHVSTGGAVIADIAVGPEYQVGFARTLRDAVTMPVAAVGLITEPTGAQAVLDRGDADFVAVGRAALREPGWPQRAAHQLGVRDAALYPSAYRRGSW</sequence>
<dbReference type="Pfam" id="PF00724">
    <property type="entry name" value="Oxidored_FMN"/>
    <property type="match status" value="1"/>
</dbReference>
<dbReference type="PANTHER" id="PTHR43303:SF4">
    <property type="entry name" value="NADPH DEHYDROGENASE C23G7.10C-RELATED"/>
    <property type="match status" value="1"/>
</dbReference>
<dbReference type="GO" id="GO:0050661">
    <property type="term" value="F:NADP binding"/>
    <property type="evidence" value="ECO:0007669"/>
    <property type="project" value="InterPro"/>
</dbReference>
<dbReference type="EMBL" id="CP022316">
    <property type="protein sequence ID" value="ASK66779.1"/>
    <property type="molecule type" value="Genomic_DNA"/>
</dbReference>
<feature type="domain" description="NADH:flavin oxidoreductase/NADH oxidase N-terminal" evidence="6">
    <location>
        <begin position="12"/>
        <end position="351"/>
    </location>
</feature>
<dbReference type="Proteomes" id="UP000198398">
    <property type="component" value="Chromosome"/>
</dbReference>
<keyword evidence="3" id="KW-0288">FMN</keyword>
<evidence type="ECO:0000259" key="6">
    <source>
        <dbReference type="Pfam" id="PF00724"/>
    </source>
</evidence>
<evidence type="ECO:0000313" key="7">
    <source>
        <dbReference type="EMBL" id="ASK66779.1"/>
    </source>
</evidence>
<dbReference type="InterPro" id="IPR013785">
    <property type="entry name" value="Aldolase_TIM"/>
</dbReference>
<proteinExistence type="predicted"/>
<protein>
    <submittedName>
        <fullName evidence="7">Oxidoreductase</fullName>
    </submittedName>
</protein>
<dbReference type="SUPFAM" id="SSF51395">
    <property type="entry name" value="FMN-linked oxidoreductases"/>
    <property type="match status" value="1"/>
</dbReference>
<evidence type="ECO:0000256" key="3">
    <source>
        <dbReference type="ARBA" id="ARBA00022643"/>
    </source>
</evidence>
<keyword evidence="2" id="KW-0285">Flavoprotein</keyword>
<dbReference type="AlphaFoldDB" id="A0A220UF59"/>
<evidence type="ECO:0000256" key="4">
    <source>
        <dbReference type="ARBA" id="ARBA00022857"/>
    </source>
</evidence>
<name>A0A220UF59_9MICO</name>
<evidence type="ECO:0000256" key="5">
    <source>
        <dbReference type="ARBA" id="ARBA00023002"/>
    </source>
</evidence>
<dbReference type="GO" id="GO:0010181">
    <property type="term" value="F:FMN binding"/>
    <property type="evidence" value="ECO:0007669"/>
    <property type="project" value="InterPro"/>
</dbReference>